<keyword evidence="1" id="KW-1133">Transmembrane helix</keyword>
<reference evidence="2" key="1">
    <citation type="submission" date="2020-06" db="EMBL/GenBank/DDBJ databases">
        <title>Lateral gene transfer of anion-conducting channel rhodopsins between green algae and giant viruses.</title>
        <authorList>
            <person name="Rozenberg A."/>
            <person name="Oppermann J."/>
            <person name="Wietek J."/>
            <person name="Fernandez Lahore R.G."/>
            <person name="Sandaa R.-A."/>
            <person name="Bratbak G."/>
            <person name="Hegemann P."/>
            <person name="Beja O."/>
        </authorList>
    </citation>
    <scope>NUCLEOTIDE SEQUENCE</scope>
    <source>
        <strain evidence="2">01B</strain>
    </source>
</reference>
<keyword evidence="1" id="KW-0812">Transmembrane</keyword>
<organismHost>
    <name type="scientific">Pyramimonas plurioculata</name>
    <dbReference type="NCBI Taxonomy" id="36893"/>
</organismHost>
<evidence type="ECO:0000313" key="2">
    <source>
        <dbReference type="EMBL" id="QOI90478.1"/>
    </source>
</evidence>
<organism evidence="2">
    <name type="scientific">Pyramimonas orientalis virus</name>
    <name type="common">PoV01</name>
    <dbReference type="NCBI Taxonomy" id="455367"/>
    <lineage>
        <taxon>Viruses</taxon>
        <taxon>Varidnaviria</taxon>
        <taxon>Bamfordvirae</taxon>
        <taxon>Nucleocytoviricota</taxon>
        <taxon>Megaviricetes</taxon>
        <taxon>Imitervirales</taxon>
        <taxon>Allomimiviridae</taxon>
        <taxon>Heliosvirus</taxon>
        <taxon>Heliosvirus raunefjordenense</taxon>
    </lineage>
</organism>
<keyword evidence="1" id="KW-0472">Membrane</keyword>
<name>A0A7M3UP23_POV01</name>
<proteinExistence type="predicted"/>
<evidence type="ECO:0000256" key="1">
    <source>
        <dbReference type="SAM" id="Phobius"/>
    </source>
</evidence>
<feature type="transmembrane region" description="Helical" evidence="1">
    <location>
        <begin position="12"/>
        <end position="33"/>
    </location>
</feature>
<protein>
    <submittedName>
        <fullName evidence="2">Uncharacterized protein</fullName>
    </submittedName>
</protein>
<dbReference type="EMBL" id="MT663538">
    <property type="protein sequence ID" value="QOI90478.1"/>
    <property type="molecule type" value="Genomic_DNA"/>
</dbReference>
<sequence length="446" mass="50633">MDIQNVVNKLKTFEYIAIAGSLFFVILVSLMIYNMVKIHNVNKDAEEEQKKQLLSIALNKHELNMLKRYINEEVDENEQQIRKNTGKANANINNIVKNRNELNRTIDLISKNKQDIVDVNTELIANESKFANYQNAYNSYVTSQSNMLKTIKENQAKIQTNIGEFEYKDFYVLKDAVNSNNTKIQVLTTNTGSLRTDVNNNTKELDGIATNVGSLRNDVDGNIGAIGVMEENLESINSSFITKSNVATEINTFYTYSILPKFTLVDENVNKFKDDFKDEFNTYKTNVVGPKFLEMDTLSNNFATFSNDVVGPKFLEMDTLSNNFATFSNDVVGHKFLEMDTLSANFATMNTNFATFSNDVVGPKFLEMDTLSNNFVTMNTNFVTFSNDVVGPKFLEMDTLSNNFVTMNTNFATFSNDVVGPKFLEMDTLSNNFNEFVYNSVNEEYN</sequence>
<accession>A0A7M3UP23</accession>
<gene>
    <name evidence="2" type="ORF">HWQ62_00342</name>
</gene>